<evidence type="ECO:0008006" key="4">
    <source>
        <dbReference type="Google" id="ProtNLM"/>
    </source>
</evidence>
<keyword evidence="3" id="KW-1185">Reference proteome</keyword>
<dbReference type="InterPro" id="IPR025459">
    <property type="entry name" value="DUF4279"/>
</dbReference>
<evidence type="ECO:0000256" key="1">
    <source>
        <dbReference type="SAM" id="MobiDB-lite"/>
    </source>
</evidence>
<comment type="caution">
    <text evidence="2">The sequence shown here is derived from an EMBL/GenBank/DDBJ whole genome shotgun (WGS) entry which is preliminary data.</text>
</comment>
<name>A0ABQ3MTD4_9PSEU</name>
<dbReference type="Proteomes" id="UP000605568">
    <property type="component" value="Unassembled WGS sequence"/>
</dbReference>
<dbReference type="RefSeq" id="WP_191305179.1">
    <property type="nucleotide sequence ID" value="NZ_BNAR01000024.1"/>
</dbReference>
<proteinExistence type="predicted"/>
<reference evidence="3" key="1">
    <citation type="journal article" date="2019" name="Int. J. Syst. Evol. Microbiol.">
        <title>The Global Catalogue of Microorganisms (GCM) 10K type strain sequencing project: providing services to taxonomists for standard genome sequencing and annotation.</title>
        <authorList>
            <consortium name="The Broad Institute Genomics Platform"/>
            <consortium name="The Broad Institute Genome Sequencing Center for Infectious Disease"/>
            <person name="Wu L."/>
            <person name="Ma J."/>
        </authorList>
    </citation>
    <scope>NUCLEOTIDE SEQUENCE [LARGE SCALE GENOMIC DNA]</scope>
    <source>
        <strain evidence="3">CGMCC 4.7367</strain>
    </source>
</reference>
<accession>A0ABQ3MTD4</accession>
<dbReference type="EMBL" id="BNAR01000024">
    <property type="protein sequence ID" value="GHH60822.1"/>
    <property type="molecule type" value="Genomic_DNA"/>
</dbReference>
<feature type="region of interest" description="Disordered" evidence="1">
    <location>
        <begin position="32"/>
        <end position="52"/>
    </location>
</feature>
<sequence>MTERDQHEYKASLRVFSETLTLADLVASLGEPTRSYDVGDPVSPRRPDGPRRAVSHWALRSRAQPTSPLDEHLSELVVFVEAHSREIEALRDKAEIDVFCGVFAGDDAQGGFTLTADLMRRLAALGLDVGFDLY</sequence>
<dbReference type="Pfam" id="PF14106">
    <property type="entry name" value="DUF4279"/>
    <property type="match status" value="1"/>
</dbReference>
<organism evidence="2 3">
    <name type="scientific">Lentzea cavernae</name>
    <dbReference type="NCBI Taxonomy" id="2020703"/>
    <lineage>
        <taxon>Bacteria</taxon>
        <taxon>Bacillati</taxon>
        <taxon>Actinomycetota</taxon>
        <taxon>Actinomycetes</taxon>
        <taxon>Pseudonocardiales</taxon>
        <taxon>Pseudonocardiaceae</taxon>
        <taxon>Lentzea</taxon>
    </lineage>
</organism>
<evidence type="ECO:0000313" key="3">
    <source>
        <dbReference type="Proteomes" id="UP000605568"/>
    </source>
</evidence>
<protein>
    <recommendedName>
        <fullName evidence="4">DUF4279 domain-containing protein</fullName>
    </recommendedName>
</protein>
<evidence type="ECO:0000313" key="2">
    <source>
        <dbReference type="EMBL" id="GHH60822.1"/>
    </source>
</evidence>
<gene>
    <name evidence="2" type="ORF">GCM10017774_85850</name>
</gene>